<dbReference type="PRINTS" id="PR01438">
    <property type="entry name" value="UNVRSLSTRESS"/>
</dbReference>
<accession>A0A1F5UQ08</accession>
<comment type="similarity">
    <text evidence="1">Belongs to the universal stress protein A family.</text>
</comment>
<dbReference type="SUPFAM" id="SSF52402">
    <property type="entry name" value="Adenine nucleotide alpha hydrolases-like"/>
    <property type="match status" value="1"/>
</dbReference>
<dbReference type="Gene3D" id="3.40.50.620">
    <property type="entry name" value="HUPs"/>
    <property type="match status" value="1"/>
</dbReference>
<evidence type="ECO:0000256" key="1">
    <source>
        <dbReference type="ARBA" id="ARBA00008791"/>
    </source>
</evidence>
<dbReference type="PANTHER" id="PTHR46268:SF6">
    <property type="entry name" value="UNIVERSAL STRESS PROTEIN UP12"/>
    <property type="match status" value="1"/>
</dbReference>
<dbReference type="InterPro" id="IPR006016">
    <property type="entry name" value="UspA"/>
</dbReference>
<name>A0A1F5UQ08_FRAXR</name>
<dbReference type="AlphaFoldDB" id="A0A1F5UQ08"/>
<evidence type="ECO:0000313" key="4">
    <source>
        <dbReference type="Proteomes" id="UP000179157"/>
    </source>
</evidence>
<sequence>MFQKILIANDGSDCAFKALRAAVKLARRSGAELHQLSVEEHLPHYAATVGEVIEKQLEDQRYFEKVAEESKQIAADESVRLTCHILPGHEVETVVRFAEENHFDLLVIGHKGHSKIWPFHMGSTASKIADHVKCSLLIVQ</sequence>
<evidence type="ECO:0000313" key="3">
    <source>
        <dbReference type="EMBL" id="OGF53227.1"/>
    </source>
</evidence>
<dbReference type="Pfam" id="PF00582">
    <property type="entry name" value="Usp"/>
    <property type="match status" value="1"/>
</dbReference>
<dbReference type="EMBL" id="MFGX01000109">
    <property type="protein sequence ID" value="OGF53227.1"/>
    <property type="molecule type" value="Genomic_DNA"/>
</dbReference>
<dbReference type="InterPro" id="IPR006015">
    <property type="entry name" value="Universal_stress_UspA"/>
</dbReference>
<gene>
    <name evidence="3" type="ORF">A2Z21_09670</name>
</gene>
<proteinExistence type="inferred from homology"/>
<dbReference type="PANTHER" id="PTHR46268">
    <property type="entry name" value="STRESS RESPONSE PROTEIN NHAX"/>
    <property type="match status" value="1"/>
</dbReference>
<feature type="domain" description="UspA" evidence="2">
    <location>
        <begin position="1"/>
        <end position="139"/>
    </location>
</feature>
<protein>
    <recommendedName>
        <fullName evidence="2">UspA domain-containing protein</fullName>
    </recommendedName>
</protein>
<organism evidence="3 4">
    <name type="scientific">Fraserbacteria sp. (strain RBG_16_55_9)</name>
    <dbReference type="NCBI Taxonomy" id="1817864"/>
    <lineage>
        <taxon>Bacteria</taxon>
        <taxon>Candidatus Fraseribacteriota</taxon>
    </lineage>
</organism>
<dbReference type="CDD" id="cd00293">
    <property type="entry name" value="USP-like"/>
    <property type="match status" value="1"/>
</dbReference>
<evidence type="ECO:0000259" key="2">
    <source>
        <dbReference type="Pfam" id="PF00582"/>
    </source>
</evidence>
<dbReference type="InterPro" id="IPR014729">
    <property type="entry name" value="Rossmann-like_a/b/a_fold"/>
</dbReference>
<comment type="caution">
    <text evidence="3">The sequence shown here is derived from an EMBL/GenBank/DDBJ whole genome shotgun (WGS) entry which is preliminary data.</text>
</comment>
<reference evidence="3 4" key="1">
    <citation type="journal article" date="2016" name="Nat. Commun.">
        <title>Thousands of microbial genomes shed light on interconnected biogeochemical processes in an aquifer system.</title>
        <authorList>
            <person name="Anantharaman K."/>
            <person name="Brown C.T."/>
            <person name="Hug L.A."/>
            <person name="Sharon I."/>
            <person name="Castelle C.J."/>
            <person name="Probst A.J."/>
            <person name="Thomas B.C."/>
            <person name="Singh A."/>
            <person name="Wilkins M.J."/>
            <person name="Karaoz U."/>
            <person name="Brodie E.L."/>
            <person name="Williams K.H."/>
            <person name="Hubbard S.S."/>
            <person name="Banfield J.F."/>
        </authorList>
    </citation>
    <scope>NUCLEOTIDE SEQUENCE [LARGE SCALE GENOMIC DNA]</scope>
    <source>
        <strain evidence="4">RBG_16_55_9</strain>
    </source>
</reference>
<dbReference type="Proteomes" id="UP000179157">
    <property type="component" value="Unassembled WGS sequence"/>
</dbReference>